<accession>A0A3R7LR51</accession>
<evidence type="ECO:0000313" key="2">
    <source>
        <dbReference type="Proteomes" id="UP000283634"/>
    </source>
</evidence>
<dbReference type="RefSeq" id="XP_029236525.1">
    <property type="nucleotide sequence ID" value="XM_029383678.1"/>
</dbReference>
<reference evidence="1 2" key="1">
    <citation type="journal article" date="2018" name="BMC Genomics">
        <title>Genomic comparison of Trypanosoma conorhini and Trypanosoma rangeli to Trypanosoma cruzi strains of high and low virulence.</title>
        <authorList>
            <person name="Bradwell K.R."/>
            <person name="Koparde V.N."/>
            <person name="Matveyev A.V."/>
            <person name="Serrano M.G."/>
            <person name="Alves J.M."/>
            <person name="Parikh H."/>
            <person name="Huang B."/>
            <person name="Lee V."/>
            <person name="Espinosa-Alvarez O."/>
            <person name="Ortiz P.A."/>
            <person name="Costa-Martins A.G."/>
            <person name="Teixeira M.M."/>
            <person name="Buck G.A."/>
        </authorList>
    </citation>
    <scope>NUCLEOTIDE SEQUENCE [LARGE SCALE GENOMIC DNA]</scope>
    <source>
        <strain evidence="1 2">AM80</strain>
    </source>
</reference>
<comment type="caution">
    <text evidence="1">The sequence shown here is derived from an EMBL/GenBank/DDBJ whole genome shotgun (WGS) entry which is preliminary data.</text>
</comment>
<name>A0A3R7LR51_TRYRA</name>
<gene>
    <name evidence="1" type="ORF">TraAM80_06854</name>
</gene>
<protein>
    <submittedName>
        <fullName evidence="1">Small GTP-binding protein Rab7</fullName>
    </submittedName>
</protein>
<dbReference type="AlphaFoldDB" id="A0A3R7LR51"/>
<proteinExistence type="predicted"/>
<dbReference type="GeneID" id="40330787"/>
<dbReference type="EMBL" id="MKGL01000260">
    <property type="protein sequence ID" value="RNF01765.1"/>
    <property type="molecule type" value="Genomic_DNA"/>
</dbReference>
<sequence length="197" mass="22359">MLRGNAIWCQYDMAERQQEERQHSSMRSFCRRFLQRQKEPLQTFGAGFGNTSLTGASERVISLHAQYRFTQLLDFVCRKEMVRCRGLPSFSATRTIFSSPLRIFIIGSAGVARKLLVRHFVGSQEGGGRLLPTTGFVRYEKMVRLTAVRRGTPCSTPTARRVSRALRIGGGLFAPTATRPVSDTARATKFRLRRRRV</sequence>
<organism evidence="1 2">
    <name type="scientific">Trypanosoma rangeli</name>
    <dbReference type="NCBI Taxonomy" id="5698"/>
    <lineage>
        <taxon>Eukaryota</taxon>
        <taxon>Discoba</taxon>
        <taxon>Euglenozoa</taxon>
        <taxon>Kinetoplastea</taxon>
        <taxon>Metakinetoplastina</taxon>
        <taxon>Trypanosomatida</taxon>
        <taxon>Trypanosomatidae</taxon>
        <taxon>Trypanosoma</taxon>
        <taxon>Herpetosoma</taxon>
    </lineage>
</organism>
<keyword evidence="2" id="KW-1185">Reference proteome</keyword>
<evidence type="ECO:0000313" key="1">
    <source>
        <dbReference type="EMBL" id="RNF01765.1"/>
    </source>
</evidence>
<dbReference type="Proteomes" id="UP000283634">
    <property type="component" value="Unassembled WGS sequence"/>
</dbReference>